<reference evidence="1" key="2">
    <citation type="submission" date="2024-06" db="EMBL/GenBank/DDBJ databases">
        <authorList>
            <person name="Petrova K.O."/>
            <person name="Toshchakov S.V."/>
            <person name="Boltjanskaja Y.V."/>
            <person name="Kevbrin V."/>
        </authorList>
    </citation>
    <scope>NUCLEOTIDE SEQUENCE</scope>
    <source>
        <strain evidence="1">Z-910T</strain>
    </source>
</reference>
<dbReference type="EMBL" id="CP158367">
    <property type="protein sequence ID" value="XBX75127.1"/>
    <property type="molecule type" value="Genomic_DNA"/>
</dbReference>
<evidence type="ECO:0000313" key="1">
    <source>
        <dbReference type="EMBL" id="XBX75127.1"/>
    </source>
</evidence>
<reference evidence="1" key="1">
    <citation type="journal article" date="2013" name="Extremophiles">
        <title>Proteinivorax tanatarense gen. nov., sp. nov., an anaerobic, haloalkaliphilic, proteolytic bacterium isolated from a decaying algal bloom, and proposal of Proteinivoraceae fam. nov.</title>
        <authorList>
            <person name="Kevbrin V."/>
            <person name="Boltyanskaya Y."/>
            <person name="Zhilina T."/>
            <person name="Kolganova T."/>
            <person name="Lavrentjeva E."/>
            <person name="Kuznetsov B."/>
        </authorList>
    </citation>
    <scope>NUCLEOTIDE SEQUENCE</scope>
    <source>
        <strain evidence="1">Z-910T</strain>
    </source>
</reference>
<protein>
    <submittedName>
        <fullName evidence="1">Uncharacterized protein</fullName>
    </submittedName>
</protein>
<name>A0AAU7VM47_9FIRM</name>
<proteinExistence type="predicted"/>
<gene>
    <name evidence="1" type="ORF">PRVXT_000233</name>
</gene>
<accession>A0AAU7VM47</accession>
<sequence>MEITKKDIEDFQENLSLALVKMSQGKLDKEGADSLASSAVKKVDFSPDSALAHKGVNWYAKRILETIGIL</sequence>
<dbReference type="AlphaFoldDB" id="A0AAU7VM47"/>
<dbReference type="RefSeq" id="WP_350343874.1">
    <property type="nucleotide sequence ID" value="NZ_CP158367.1"/>
</dbReference>
<organism evidence="1">
    <name type="scientific">Proteinivorax tanatarense</name>
    <dbReference type="NCBI Taxonomy" id="1260629"/>
    <lineage>
        <taxon>Bacteria</taxon>
        <taxon>Bacillati</taxon>
        <taxon>Bacillota</taxon>
        <taxon>Clostridia</taxon>
        <taxon>Eubacteriales</taxon>
        <taxon>Proteinivoracaceae</taxon>
        <taxon>Proteinivorax</taxon>
    </lineage>
</organism>